<sequence>MNLTMKHINVLFQVTLLTLLSHWANAQNCPSSHPYACGGNCYVDANQAASGGCQNGGGNNGGGNNGGGNNGGGNNGGGNNGGGNNSGCSSDTNPTGLMSTVSGQRNANTQNWCDTNCITYLANNTACVNKDNKIVTTGLVCSDPDNAIEAIKDIEYNLCINIDDNFISAAGYQAFNTNQIPGINPYMTKADAAIYFNALLGSPRGTELANLLDANNDGMLNRNEASQVKGSDPSQTLNTGFGCGLSTDDVLAYLGLYMGDAAIDKYAGDLDQSVKDNMLKFTRSWQPGVTAQDCQYRGGCSGNSSASNISMCGRRIPNRDLAN</sequence>
<evidence type="ECO:0000313" key="3">
    <source>
        <dbReference type="Proteomes" id="UP001156870"/>
    </source>
</evidence>
<proteinExistence type="predicted"/>
<evidence type="ECO:0000256" key="1">
    <source>
        <dbReference type="SAM" id="SignalP"/>
    </source>
</evidence>
<organism evidence="2 3">
    <name type="scientific">Marinibactrum halimedae</name>
    <dbReference type="NCBI Taxonomy" id="1444977"/>
    <lineage>
        <taxon>Bacteria</taxon>
        <taxon>Pseudomonadati</taxon>
        <taxon>Pseudomonadota</taxon>
        <taxon>Gammaproteobacteria</taxon>
        <taxon>Cellvibrionales</taxon>
        <taxon>Cellvibrionaceae</taxon>
        <taxon>Marinibactrum</taxon>
    </lineage>
</organism>
<name>A0AA37T548_9GAMM</name>
<dbReference type="RefSeq" id="WP_232595511.1">
    <property type="nucleotide sequence ID" value="NZ_BSPD01000077.1"/>
</dbReference>
<protein>
    <recommendedName>
        <fullName evidence="4">EF-hand domain-containing protein</fullName>
    </recommendedName>
</protein>
<keyword evidence="1" id="KW-0732">Signal</keyword>
<keyword evidence="3" id="KW-1185">Reference proteome</keyword>
<dbReference type="Proteomes" id="UP001156870">
    <property type="component" value="Unassembled WGS sequence"/>
</dbReference>
<accession>A0AA37T548</accession>
<dbReference type="AlphaFoldDB" id="A0AA37T548"/>
<dbReference type="EMBL" id="BSPD01000077">
    <property type="protein sequence ID" value="GLS27398.1"/>
    <property type="molecule type" value="Genomic_DNA"/>
</dbReference>
<comment type="caution">
    <text evidence="2">The sequence shown here is derived from an EMBL/GenBank/DDBJ whole genome shotgun (WGS) entry which is preliminary data.</text>
</comment>
<evidence type="ECO:0000313" key="2">
    <source>
        <dbReference type="EMBL" id="GLS27398.1"/>
    </source>
</evidence>
<reference evidence="2 3" key="1">
    <citation type="journal article" date="2014" name="Int. J. Syst. Evol. Microbiol.">
        <title>Complete genome sequence of Corynebacterium casei LMG S-19264T (=DSM 44701T), isolated from a smear-ripened cheese.</title>
        <authorList>
            <consortium name="US DOE Joint Genome Institute (JGI-PGF)"/>
            <person name="Walter F."/>
            <person name="Albersmeier A."/>
            <person name="Kalinowski J."/>
            <person name="Ruckert C."/>
        </authorList>
    </citation>
    <scope>NUCLEOTIDE SEQUENCE [LARGE SCALE GENOMIC DNA]</scope>
    <source>
        <strain evidence="2 3">NBRC 110095</strain>
    </source>
</reference>
<feature type="chain" id="PRO_5041456284" description="EF-hand domain-containing protein" evidence="1">
    <location>
        <begin position="27"/>
        <end position="323"/>
    </location>
</feature>
<evidence type="ECO:0008006" key="4">
    <source>
        <dbReference type="Google" id="ProtNLM"/>
    </source>
</evidence>
<gene>
    <name evidence="2" type="ORF">GCM10007877_31170</name>
</gene>
<feature type="signal peptide" evidence="1">
    <location>
        <begin position="1"/>
        <end position="26"/>
    </location>
</feature>